<dbReference type="RefSeq" id="WP_205158652.1">
    <property type="nucleotide sequence ID" value="NZ_JAFEUM010000004.1"/>
</dbReference>
<dbReference type="Proteomes" id="UP000809621">
    <property type="component" value="Unassembled WGS sequence"/>
</dbReference>
<comment type="cofactor">
    <cofactor evidence="1">
        <name>pyridoxal 5'-phosphate</name>
        <dbReference type="ChEBI" id="CHEBI:597326"/>
    </cofactor>
</comment>
<dbReference type="PANTHER" id="PTHR43780:SF2">
    <property type="entry name" value="1-AMINOCYCLOPROPANE-1-CARBOXYLATE DEAMINASE-RELATED"/>
    <property type="match status" value="1"/>
</dbReference>
<dbReference type="EMBL" id="JAFEUM010000004">
    <property type="protein sequence ID" value="MBM7037096.1"/>
    <property type="molecule type" value="Genomic_DNA"/>
</dbReference>
<keyword evidence="5" id="KW-1185">Reference proteome</keyword>
<sequence>MQLGNTPVTNHQFCGLHFYLKRDDLLHPQFSGNKARKFLSLLEQPPQDIEKIVGYGSPQANSLYSLAALAHLQNWHFDFYVDHIASYLKQNPNGNYAKALELGARIIEVPPEWKVGTDNTESALKRYLCESSDVLMVEEGGRMPIAEYGIKGLANELIDWVASQTNSCEDGPLESRQQWVVALPSGTGTTAFYLHKYLQPYGIEVVTTACVGGEDYLKAQFLQLSSTQSQPTIWSLDTKHHFGKLYQDDFQIWTTLMAQTGVEFELLYDPLMWRVLLMHKQKLSGKNLLYIHQGGLLGNESMLPRYQRKFANC</sequence>
<name>A0ABS2HMK1_9VIBR</name>
<gene>
    <name evidence="4" type="ORF">JQC93_11840</name>
</gene>
<evidence type="ECO:0000313" key="4">
    <source>
        <dbReference type="EMBL" id="MBM7037096.1"/>
    </source>
</evidence>
<dbReference type="PIRSF" id="PIRSF006278">
    <property type="entry name" value="ACCD_DCysDesulf"/>
    <property type="match status" value="1"/>
</dbReference>
<dbReference type="InterPro" id="IPR036052">
    <property type="entry name" value="TrpB-like_PALP_sf"/>
</dbReference>
<dbReference type="InterPro" id="IPR027278">
    <property type="entry name" value="ACCD_DCysDesulf"/>
</dbReference>
<protein>
    <submittedName>
        <fullName evidence="4">1-aminocyclopropane-1-carboxylate deaminase/D-cysteine desulfhydrase</fullName>
    </submittedName>
</protein>
<comment type="caution">
    <text evidence="4">The sequence shown here is derived from an EMBL/GenBank/DDBJ whole genome shotgun (WGS) entry which is preliminary data.</text>
</comment>
<evidence type="ECO:0000313" key="5">
    <source>
        <dbReference type="Proteomes" id="UP000809621"/>
    </source>
</evidence>
<accession>A0ABS2HMK1</accession>
<comment type="similarity">
    <text evidence="2">Belongs to the ACC deaminase/D-cysteine desulfhydrase family.</text>
</comment>
<dbReference type="SUPFAM" id="SSF53686">
    <property type="entry name" value="Tryptophan synthase beta subunit-like PLP-dependent enzymes"/>
    <property type="match status" value="1"/>
</dbReference>
<dbReference type="Gene3D" id="3.40.50.1100">
    <property type="match status" value="2"/>
</dbReference>
<dbReference type="PANTHER" id="PTHR43780">
    <property type="entry name" value="1-AMINOCYCLOPROPANE-1-CARBOXYLATE DEAMINASE-RELATED"/>
    <property type="match status" value="1"/>
</dbReference>
<evidence type="ECO:0000256" key="1">
    <source>
        <dbReference type="ARBA" id="ARBA00001933"/>
    </source>
</evidence>
<organism evidence="4 5">
    <name type="scientific">Vibrio ulleungensis</name>
    <dbReference type="NCBI Taxonomy" id="2807619"/>
    <lineage>
        <taxon>Bacteria</taxon>
        <taxon>Pseudomonadati</taxon>
        <taxon>Pseudomonadota</taxon>
        <taxon>Gammaproteobacteria</taxon>
        <taxon>Vibrionales</taxon>
        <taxon>Vibrionaceae</taxon>
        <taxon>Vibrio</taxon>
    </lineage>
</organism>
<keyword evidence="3" id="KW-0663">Pyridoxal phosphate</keyword>
<proteinExistence type="inferred from homology"/>
<evidence type="ECO:0000256" key="3">
    <source>
        <dbReference type="ARBA" id="ARBA00022898"/>
    </source>
</evidence>
<reference evidence="4 5" key="1">
    <citation type="submission" date="2021-02" db="EMBL/GenBank/DDBJ databases">
        <authorList>
            <person name="Park J.-S."/>
        </authorList>
    </citation>
    <scope>NUCLEOTIDE SEQUENCE [LARGE SCALE GENOMIC DNA]</scope>
    <source>
        <strain evidence="4 5">188UL20-2</strain>
    </source>
</reference>
<evidence type="ECO:0000256" key="2">
    <source>
        <dbReference type="ARBA" id="ARBA00008639"/>
    </source>
</evidence>